<feature type="domain" description="Pyrrolo-quinoline quinone repeat" evidence="2">
    <location>
        <begin position="266"/>
        <end position="397"/>
    </location>
</feature>
<dbReference type="Gene3D" id="2.130.10.10">
    <property type="entry name" value="YVTN repeat-like/Quinoprotein amine dehydrogenase"/>
    <property type="match status" value="1"/>
</dbReference>
<dbReference type="SMART" id="SM00564">
    <property type="entry name" value="PQQ"/>
    <property type="match status" value="4"/>
</dbReference>
<evidence type="ECO:0000256" key="1">
    <source>
        <dbReference type="SAM" id="MobiDB-lite"/>
    </source>
</evidence>
<dbReference type="OrthoDB" id="145878at2157"/>
<dbReference type="InterPro" id="IPR006311">
    <property type="entry name" value="TAT_signal"/>
</dbReference>
<dbReference type="InterPro" id="IPR015943">
    <property type="entry name" value="WD40/YVTN_repeat-like_dom_sf"/>
</dbReference>
<dbReference type="PANTHER" id="PTHR34512">
    <property type="entry name" value="CELL SURFACE PROTEIN"/>
    <property type="match status" value="1"/>
</dbReference>
<dbReference type="PROSITE" id="PS51318">
    <property type="entry name" value="TAT"/>
    <property type="match status" value="1"/>
</dbReference>
<dbReference type="InterPro" id="IPR019546">
    <property type="entry name" value="TAT_signal_bac_arc"/>
</dbReference>
<dbReference type="AlphaFoldDB" id="A0A0U5H5U1"/>
<dbReference type="Proteomes" id="UP000066737">
    <property type="component" value="Chromosome I"/>
</dbReference>
<dbReference type="SUPFAM" id="SSF50998">
    <property type="entry name" value="Quinoprotein alcohol dehydrogenase-like"/>
    <property type="match status" value="2"/>
</dbReference>
<evidence type="ECO:0000313" key="3">
    <source>
        <dbReference type="EMBL" id="CQH62415.1"/>
    </source>
</evidence>
<protein>
    <submittedName>
        <fullName evidence="3">PQQ repeat protein</fullName>
    </submittedName>
</protein>
<accession>A0A0U5H5U1</accession>
<dbReference type="GeneID" id="26660337"/>
<dbReference type="InterPro" id="IPR011047">
    <property type="entry name" value="Quinoprotein_ADH-like_sf"/>
</dbReference>
<sequence>MPSRRDALKALALGSAGVLAGGAARYGAWSPDVHQPADGTWPQPRYGPRNTAHSPDASPPTDTPEVVARHEVGDAVESVRVGAERTYAGTEHAVWAFDRDGERGSAWSQSADARQLAVGPDAVIAGGRGQVAGLAPDSGEVLWQHDTETYVRSVLAGERTAYVGGYDELAAFDATTGRRRWRLSTKRDTRPGFDGDGRLLVTGDGADAVHAYEARSDAEGVLANAPTRTWTATEASGATYPVVSENGGLFVGKLGCPDTYPCGVVALRGDGTADWTAEPGPNLQHPAFDGERVYVASARFGDEDGVSYRHDATLHALDAETGDELWAFQRGERFASPIVADGTVYVAGEGSPNGNLHALDAETGDRLWTHDANGANAVVAVEDALVVGTADGRVLELR</sequence>
<dbReference type="KEGG" id="hhb:Hhub_3752"/>
<dbReference type="STRING" id="1407499.HHUB_3752"/>
<dbReference type="RefSeq" id="WP_059058098.1">
    <property type="nucleotide sequence ID" value="NZ_CEML01000001.1"/>
</dbReference>
<reference evidence="4" key="1">
    <citation type="journal article" date="2016" name="Environ. Microbiol.">
        <title>The complete genome of a viable archaeum isolated from 123-million-year-old rock salt.</title>
        <authorList>
            <person name="Jaakkola S.T."/>
            <person name="Pfeiffer F."/>
            <person name="Ravantti J.J."/>
            <person name="Guo Q."/>
            <person name="Liu Y."/>
            <person name="Chen X."/>
            <person name="Ma H."/>
            <person name="Yang C."/>
            <person name="Oksanen H.M."/>
            <person name="Bamford D.H."/>
        </authorList>
    </citation>
    <scope>NUCLEOTIDE SEQUENCE</scope>
    <source>
        <strain evidence="4">JI20-1</strain>
    </source>
</reference>
<evidence type="ECO:0000259" key="2">
    <source>
        <dbReference type="Pfam" id="PF13360"/>
    </source>
</evidence>
<dbReference type="InterPro" id="IPR018391">
    <property type="entry name" value="PQQ_b-propeller_rpt"/>
</dbReference>
<evidence type="ECO:0000313" key="4">
    <source>
        <dbReference type="Proteomes" id="UP000066737"/>
    </source>
</evidence>
<gene>
    <name evidence="3" type="ORF">HHUB_3752</name>
</gene>
<dbReference type="PANTHER" id="PTHR34512:SF30">
    <property type="entry name" value="OUTER MEMBRANE PROTEIN ASSEMBLY FACTOR BAMB"/>
    <property type="match status" value="1"/>
</dbReference>
<dbReference type="InterPro" id="IPR002372">
    <property type="entry name" value="PQQ_rpt_dom"/>
</dbReference>
<dbReference type="Pfam" id="PF13360">
    <property type="entry name" value="PQQ_2"/>
    <property type="match status" value="2"/>
</dbReference>
<name>A0A0U5H5U1_9EURY</name>
<keyword evidence="4" id="KW-1185">Reference proteome</keyword>
<proteinExistence type="predicted"/>
<dbReference type="EMBL" id="LN831302">
    <property type="protein sequence ID" value="CQH62415.1"/>
    <property type="molecule type" value="Genomic_DNA"/>
</dbReference>
<dbReference type="Gene3D" id="2.40.128.630">
    <property type="match status" value="1"/>
</dbReference>
<feature type="region of interest" description="Disordered" evidence="1">
    <location>
        <begin position="34"/>
        <end position="65"/>
    </location>
</feature>
<dbReference type="NCBIfam" id="TIGR01409">
    <property type="entry name" value="TAT_signal_seq"/>
    <property type="match status" value="1"/>
</dbReference>
<feature type="domain" description="Pyrrolo-quinoline quinone repeat" evidence="2">
    <location>
        <begin position="168"/>
        <end position="238"/>
    </location>
</feature>
<organism evidence="3 4">
    <name type="scientific">Halobacterium hubeiense</name>
    <dbReference type="NCBI Taxonomy" id="1407499"/>
    <lineage>
        <taxon>Archaea</taxon>
        <taxon>Methanobacteriati</taxon>
        <taxon>Methanobacteriota</taxon>
        <taxon>Stenosarchaea group</taxon>
        <taxon>Halobacteria</taxon>
        <taxon>Halobacteriales</taxon>
        <taxon>Halobacteriaceae</taxon>
        <taxon>Halobacterium</taxon>
    </lineage>
</organism>